<feature type="region of interest" description="Disordered" evidence="1">
    <location>
        <begin position="72"/>
        <end position="102"/>
    </location>
</feature>
<proteinExistence type="predicted"/>
<evidence type="ECO:0000313" key="2">
    <source>
        <dbReference type="EMBL" id="KAF2893503.1"/>
    </source>
</evidence>
<feature type="compositionally biased region" description="Basic and acidic residues" evidence="1">
    <location>
        <begin position="202"/>
        <end position="217"/>
    </location>
</feature>
<protein>
    <submittedName>
        <fullName evidence="2">Uncharacterized protein</fullName>
    </submittedName>
</protein>
<feature type="region of interest" description="Disordered" evidence="1">
    <location>
        <begin position="202"/>
        <end position="221"/>
    </location>
</feature>
<keyword evidence="3" id="KW-1185">Reference proteome</keyword>
<sequence>MLIDETKKKERDTRIRQKDVKRCTEEKEKMLRKEGYQTRTIALETESGGRIVDNYNTEKALEDYFKKLLNGEEDSKEKKHTQDHMQETNEDKKEMHPPDLEQSIRDGMTVLAASKAFQVSCATLEKLPKILEKLVLRPFREKRLGRNSCKQEEILSSTREEFEEIQSYFKTQHAEIEKQEKTTTYSGEYQDSIMKEVNEITHHNANETNSRKREKMTSETLPVEKSLTKVLEEIPM</sequence>
<reference evidence="2" key="1">
    <citation type="submission" date="2019-08" db="EMBL/GenBank/DDBJ databases">
        <title>The genome of the North American firefly Photinus pyralis.</title>
        <authorList>
            <consortium name="Photinus pyralis genome working group"/>
            <person name="Fallon T.R."/>
            <person name="Sander Lower S.E."/>
            <person name="Weng J.-K."/>
        </authorList>
    </citation>
    <scope>NUCLEOTIDE SEQUENCE</scope>
    <source>
        <strain evidence="2">TRF0915ILg1</strain>
        <tissue evidence="2">Whole body</tissue>
    </source>
</reference>
<gene>
    <name evidence="2" type="ORF">ILUMI_12671</name>
</gene>
<organism evidence="2 3">
    <name type="scientific">Ignelater luminosus</name>
    <name type="common">Cucubano</name>
    <name type="synonym">Pyrophorus luminosus</name>
    <dbReference type="NCBI Taxonomy" id="2038154"/>
    <lineage>
        <taxon>Eukaryota</taxon>
        <taxon>Metazoa</taxon>
        <taxon>Ecdysozoa</taxon>
        <taxon>Arthropoda</taxon>
        <taxon>Hexapoda</taxon>
        <taxon>Insecta</taxon>
        <taxon>Pterygota</taxon>
        <taxon>Neoptera</taxon>
        <taxon>Endopterygota</taxon>
        <taxon>Coleoptera</taxon>
        <taxon>Polyphaga</taxon>
        <taxon>Elateriformia</taxon>
        <taxon>Elateroidea</taxon>
        <taxon>Elateridae</taxon>
        <taxon>Agrypninae</taxon>
        <taxon>Pyrophorini</taxon>
        <taxon>Ignelater</taxon>
    </lineage>
</organism>
<evidence type="ECO:0000256" key="1">
    <source>
        <dbReference type="SAM" id="MobiDB-lite"/>
    </source>
</evidence>
<comment type="caution">
    <text evidence="2">The sequence shown here is derived from an EMBL/GenBank/DDBJ whole genome shotgun (WGS) entry which is preliminary data.</text>
</comment>
<evidence type="ECO:0000313" key="3">
    <source>
        <dbReference type="Proteomes" id="UP000801492"/>
    </source>
</evidence>
<dbReference type="AlphaFoldDB" id="A0A8K0GCQ4"/>
<name>A0A8K0GCQ4_IGNLU</name>
<accession>A0A8K0GCQ4</accession>
<dbReference type="Proteomes" id="UP000801492">
    <property type="component" value="Unassembled WGS sequence"/>
</dbReference>
<dbReference type="EMBL" id="VTPC01007935">
    <property type="protein sequence ID" value="KAF2893503.1"/>
    <property type="molecule type" value="Genomic_DNA"/>
</dbReference>